<dbReference type="AlphaFoldDB" id="A0A1M7HZ13"/>
<dbReference type="Pfam" id="PF00990">
    <property type="entry name" value="GGDEF"/>
    <property type="match status" value="1"/>
</dbReference>
<dbReference type="Gene3D" id="3.20.20.450">
    <property type="entry name" value="EAL domain"/>
    <property type="match status" value="1"/>
</dbReference>
<proteinExistence type="predicted"/>
<dbReference type="Pfam" id="PF00563">
    <property type="entry name" value="EAL"/>
    <property type="match status" value="1"/>
</dbReference>
<dbReference type="InterPro" id="IPR000160">
    <property type="entry name" value="GGDEF_dom"/>
</dbReference>
<dbReference type="PROSITE" id="PS50887">
    <property type="entry name" value="GGDEF"/>
    <property type="match status" value="1"/>
</dbReference>
<feature type="domain" description="EAL" evidence="2">
    <location>
        <begin position="388"/>
        <end position="642"/>
    </location>
</feature>
<dbReference type="CDD" id="cd01949">
    <property type="entry name" value="GGDEF"/>
    <property type="match status" value="1"/>
</dbReference>
<evidence type="ECO:0000256" key="1">
    <source>
        <dbReference type="SAM" id="Phobius"/>
    </source>
</evidence>
<protein>
    <submittedName>
        <fullName evidence="4">Diguanylate cyclase (GGDEF) domain-containing protein</fullName>
    </submittedName>
</protein>
<dbReference type="SMART" id="SM00052">
    <property type="entry name" value="EAL"/>
    <property type="match status" value="1"/>
</dbReference>
<evidence type="ECO:0000313" key="5">
    <source>
        <dbReference type="Proteomes" id="UP000184394"/>
    </source>
</evidence>
<dbReference type="Gene3D" id="3.30.70.270">
    <property type="match status" value="1"/>
</dbReference>
<dbReference type="NCBIfam" id="TIGR00254">
    <property type="entry name" value="GGDEF"/>
    <property type="match status" value="1"/>
</dbReference>
<dbReference type="CDD" id="cd01948">
    <property type="entry name" value="EAL"/>
    <property type="match status" value="1"/>
</dbReference>
<accession>A0A1M7HZ13</accession>
<feature type="transmembrane region" description="Helical" evidence="1">
    <location>
        <begin position="98"/>
        <end position="116"/>
    </location>
</feature>
<keyword evidence="1" id="KW-0812">Transmembrane</keyword>
<name>A0A1M7HZ13_RUMFL</name>
<dbReference type="SUPFAM" id="SSF55073">
    <property type="entry name" value="Nucleotide cyclase"/>
    <property type="match status" value="1"/>
</dbReference>
<feature type="domain" description="GGDEF" evidence="3">
    <location>
        <begin position="255"/>
        <end position="379"/>
    </location>
</feature>
<feature type="transmembrane region" description="Helical" evidence="1">
    <location>
        <begin position="145"/>
        <end position="163"/>
    </location>
</feature>
<dbReference type="SMART" id="SM00267">
    <property type="entry name" value="GGDEF"/>
    <property type="match status" value="1"/>
</dbReference>
<dbReference type="RefSeq" id="WP_072949365.1">
    <property type="nucleotide sequence ID" value="NZ_FRCT01000003.1"/>
</dbReference>
<keyword evidence="1" id="KW-1133">Transmembrane helix</keyword>
<dbReference type="GO" id="GO:0071111">
    <property type="term" value="F:cyclic-guanylate-specific phosphodiesterase activity"/>
    <property type="evidence" value="ECO:0007669"/>
    <property type="project" value="InterPro"/>
</dbReference>
<dbReference type="InterPro" id="IPR043128">
    <property type="entry name" value="Rev_trsase/Diguanyl_cyclase"/>
</dbReference>
<feature type="transmembrane region" description="Helical" evidence="1">
    <location>
        <begin position="67"/>
        <end position="86"/>
    </location>
</feature>
<evidence type="ECO:0000259" key="2">
    <source>
        <dbReference type="PROSITE" id="PS50883"/>
    </source>
</evidence>
<dbReference type="PANTHER" id="PTHR33121:SF71">
    <property type="entry name" value="OXYGEN SENSOR PROTEIN DOSP"/>
    <property type="match status" value="1"/>
</dbReference>
<dbReference type="Proteomes" id="UP000184394">
    <property type="component" value="Unassembled WGS sequence"/>
</dbReference>
<dbReference type="InterPro" id="IPR001633">
    <property type="entry name" value="EAL_dom"/>
</dbReference>
<dbReference type="InterPro" id="IPR029787">
    <property type="entry name" value="Nucleotide_cyclase"/>
</dbReference>
<dbReference type="InterPro" id="IPR035919">
    <property type="entry name" value="EAL_sf"/>
</dbReference>
<gene>
    <name evidence="4" type="ORF">SAMN04487860_103187</name>
</gene>
<sequence length="654" mass="75770">MKVLLQGLGFEKECKYVRDYFYRTNMRASIYMSIVVVVLEIWMIIRMTRTIFEHNLQSRFAYYFEKYYLNYIVLLASGALMLVCAVRYIKGEKKSSRAVGLLVKWIFTLVCIYFGIKVSLNDYSKGEQILTFLTMELFSLCLLTWKPYIAFLISASSYLYFFHRIDQMTAVNTGLIGTTDATKVNFFIMWLSTMMVCIANYNNTRAQALKDQNLEEVNTYLSKISVEDELTGIHNMVYFRSEAEKLLNYVTTDRESIIFLFFDIENFKSYNEKYGFHAGNDLLKRIAHMIDAAFNGSLVSRFSDDHFVVLTRLDGVQNVIGELSGEVKRLQKEVHLELKCGAYKPVGDEADVSLACDRARFACNSIKKHYDRTLRLYDKSLEDKFHLKQYIVNNIDTAIQNGYIKVYYQPIVSTKTGCICGLEALARWQDPKYGLLSPGSFIEILEEYRQIYKLDKYIIEAVCRDYRDSVDNKKPFAPVSLNFSRLDFELCDIVGYLCEMVEKYDVPKEFMDVEITESALTVQQDFLPDAIKKLREFGYKVWLDDFGSGYSSLNVLKDYHFDVLKIDMKFLSGFKNNEKTRPILENIVDLTKQLKMVSLTEGVETKEQFDFLGNIGCERAQGYLFSKPVPLEELRERIAAGELKVCRDISIKSA</sequence>
<organism evidence="4 5">
    <name type="scientific">Ruminococcus flavefaciens</name>
    <dbReference type="NCBI Taxonomy" id="1265"/>
    <lineage>
        <taxon>Bacteria</taxon>
        <taxon>Bacillati</taxon>
        <taxon>Bacillota</taxon>
        <taxon>Clostridia</taxon>
        <taxon>Eubacteriales</taxon>
        <taxon>Oscillospiraceae</taxon>
        <taxon>Ruminococcus</taxon>
    </lineage>
</organism>
<keyword evidence="1" id="KW-0472">Membrane</keyword>
<reference evidence="4 5" key="1">
    <citation type="submission" date="2016-11" db="EMBL/GenBank/DDBJ databases">
        <authorList>
            <person name="Jaros S."/>
            <person name="Januszkiewicz K."/>
            <person name="Wedrychowicz H."/>
        </authorList>
    </citation>
    <scope>NUCLEOTIDE SEQUENCE [LARGE SCALE GENOMIC DNA]</scope>
    <source>
        <strain evidence="4 5">Y1</strain>
    </source>
</reference>
<dbReference type="InterPro" id="IPR050706">
    <property type="entry name" value="Cyclic-di-GMP_PDE-like"/>
</dbReference>
<evidence type="ECO:0000313" key="4">
    <source>
        <dbReference type="EMBL" id="SHM33762.1"/>
    </source>
</evidence>
<dbReference type="PANTHER" id="PTHR33121">
    <property type="entry name" value="CYCLIC DI-GMP PHOSPHODIESTERASE PDEF"/>
    <property type="match status" value="1"/>
</dbReference>
<feature type="transmembrane region" description="Helical" evidence="1">
    <location>
        <begin position="28"/>
        <end position="47"/>
    </location>
</feature>
<dbReference type="PROSITE" id="PS50883">
    <property type="entry name" value="EAL"/>
    <property type="match status" value="1"/>
</dbReference>
<dbReference type="SUPFAM" id="SSF141868">
    <property type="entry name" value="EAL domain-like"/>
    <property type="match status" value="1"/>
</dbReference>
<dbReference type="OrthoDB" id="9762141at2"/>
<evidence type="ECO:0000259" key="3">
    <source>
        <dbReference type="PROSITE" id="PS50887"/>
    </source>
</evidence>
<dbReference type="EMBL" id="FRCT01000003">
    <property type="protein sequence ID" value="SHM33762.1"/>
    <property type="molecule type" value="Genomic_DNA"/>
</dbReference>